<name>A0A1F7IJW0_9BACT</name>
<accession>A0A1F7IJW0</accession>
<comment type="caution">
    <text evidence="3">The sequence shown here is derived from an EMBL/GenBank/DDBJ whole genome shotgun (WGS) entry which is preliminary data.</text>
</comment>
<feature type="domain" description="VOC" evidence="2">
    <location>
        <begin position="2"/>
        <end position="130"/>
    </location>
</feature>
<gene>
    <name evidence="3" type="ORF">A3B40_03505</name>
</gene>
<dbReference type="EMBL" id="MGAI01000042">
    <property type="protein sequence ID" value="OGK43652.1"/>
    <property type="molecule type" value="Genomic_DNA"/>
</dbReference>
<evidence type="ECO:0000313" key="3">
    <source>
        <dbReference type="EMBL" id="OGK43652.1"/>
    </source>
</evidence>
<dbReference type="InterPro" id="IPR037523">
    <property type="entry name" value="VOC_core"/>
</dbReference>
<reference evidence="3 4" key="1">
    <citation type="journal article" date="2016" name="Nat. Commun.">
        <title>Thousands of microbial genomes shed light on interconnected biogeochemical processes in an aquifer system.</title>
        <authorList>
            <person name="Anantharaman K."/>
            <person name="Brown C.T."/>
            <person name="Hug L.A."/>
            <person name="Sharon I."/>
            <person name="Castelle C.J."/>
            <person name="Probst A.J."/>
            <person name="Thomas B.C."/>
            <person name="Singh A."/>
            <person name="Wilkins M.J."/>
            <person name="Karaoz U."/>
            <person name="Brodie E.L."/>
            <person name="Williams K.H."/>
            <person name="Hubbard S.S."/>
            <person name="Banfield J.F."/>
        </authorList>
    </citation>
    <scope>NUCLEOTIDE SEQUENCE [LARGE SCALE GENOMIC DNA]</scope>
</reference>
<protein>
    <recommendedName>
        <fullName evidence="2">VOC domain-containing protein</fullName>
    </recommendedName>
</protein>
<evidence type="ECO:0000259" key="2">
    <source>
        <dbReference type="PROSITE" id="PS51819"/>
    </source>
</evidence>
<dbReference type="Pfam" id="PF00903">
    <property type="entry name" value="Glyoxalase"/>
    <property type="match status" value="1"/>
</dbReference>
<dbReference type="InterPro" id="IPR029068">
    <property type="entry name" value="Glyas_Bleomycin-R_OHBP_Dase"/>
</dbReference>
<evidence type="ECO:0000256" key="1">
    <source>
        <dbReference type="ARBA" id="ARBA00022723"/>
    </source>
</evidence>
<dbReference type="Gene3D" id="3.10.180.10">
    <property type="entry name" value="2,3-Dihydroxybiphenyl 1,2-Dioxygenase, domain 1"/>
    <property type="match status" value="1"/>
</dbReference>
<dbReference type="SUPFAM" id="SSF54593">
    <property type="entry name" value="Glyoxalase/Bleomycin resistance protein/Dihydroxybiphenyl dioxygenase"/>
    <property type="match status" value="1"/>
</dbReference>
<dbReference type="Proteomes" id="UP000178040">
    <property type="component" value="Unassembled WGS sequence"/>
</dbReference>
<keyword evidence="1" id="KW-0479">Metal-binding</keyword>
<dbReference type="PANTHER" id="PTHR36113:SF6">
    <property type="entry name" value="FOSFOMYCIN RESISTANCE PROTEIN FOSX"/>
    <property type="match status" value="1"/>
</dbReference>
<dbReference type="InterPro" id="IPR004360">
    <property type="entry name" value="Glyas_Fos-R_dOase_dom"/>
</dbReference>
<dbReference type="PANTHER" id="PTHR36113">
    <property type="entry name" value="LYASE, PUTATIVE-RELATED-RELATED"/>
    <property type="match status" value="1"/>
</dbReference>
<dbReference type="AlphaFoldDB" id="A0A1F7IJW0"/>
<sequence length="130" mass="15256">MKFHHVAFTVKDIQESAKWYEEKLGFKAVNNYKKNGLEITLLQFKDIRIELISFGKDTKDLPNYRSELMSDIHTVGTKHLCLEVDNLDEFIDKLKAKRVLFVTKTDTAAFGGRYVFFKDCNNILIELYQR</sequence>
<dbReference type="PROSITE" id="PS51819">
    <property type="entry name" value="VOC"/>
    <property type="match status" value="1"/>
</dbReference>
<organism evidence="3 4">
    <name type="scientific">Candidatus Roizmanbacteria bacterium RIFCSPLOWO2_01_FULL_37_16</name>
    <dbReference type="NCBI Taxonomy" id="1802058"/>
    <lineage>
        <taxon>Bacteria</taxon>
        <taxon>Candidatus Roizmaniibacteriota</taxon>
    </lineage>
</organism>
<evidence type="ECO:0000313" key="4">
    <source>
        <dbReference type="Proteomes" id="UP000178040"/>
    </source>
</evidence>
<dbReference type="GO" id="GO:0046872">
    <property type="term" value="F:metal ion binding"/>
    <property type="evidence" value="ECO:0007669"/>
    <property type="project" value="UniProtKB-KW"/>
</dbReference>
<dbReference type="InterPro" id="IPR051332">
    <property type="entry name" value="Fosfomycin_Res_Enzymes"/>
</dbReference>
<proteinExistence type="predicted"/>